<sequence length="133" mass="14273">MDGKTARGASSPAKPALHMPDPLSTTSAATSSSHMFVVSISNGKVIDNMPGAKMWDSGEVRPVARSTAKPLDGHGMVRVIDKPFTAVDCAVRNIMESKNAQILLQRYGLICDLVESAVRNFMESSNAQISLQR</sequence>
<evidence type="ECO:0000256" key="1">
    <source>
        <dbReference type="SAM" id="MobiDB-lite"/>
    </source>
</evidence>
<evidence type="ECO:0000313" key="3">
    <source>
        <dbReference type="Proteomes" id="UP001219518"/>
    </source>
</evidence>
<gene>
    <name evidence="2" type="ORF">KUF71_022160</name>
</gene>
<proteinExistence type="predicted"/>
<protein>
    <submittedName>
        <fullName evidence="2">D-alanine--D-alanine ligase</fullName>
    </submittedName>
</protein>
<name>A0AAE1H0L3_9NEOP</name>
<organism evidence="2 3">
    <name type="scientific">Frankliniella fusca</name>
    <dbReference type="NCBI Taxonomy" id="407009"/>
    <lineage>
        <taxon>Eukaryota</taxon>
        <taxon>Metazoa</taxon>
        <taxon>Ecdysozoa</taxon>
        <taxon>Arthropoda</taxon>
        <taxon>Hexapoda</taxon>
        <taxon>Insecta</taxon>
        <taxon>Pterygota</taxon>
        <taxon>Neoptera</taxon>
        <taxon>Paraneoptera</taxon>
        <taxon>Thysanoptera</taxon>
        <taxon>Terebrantia</taxon>
        <taxon>Thripoidea</taxon>
        <taxon>Thripidae</taxon>
        <taxon>Frankliniella</taxon>
    </lineage>
</organism>
<dbReference type="AlphaFoldDB" id="A0AAE1H0L3"/>
<dbReference type="Proteomes" id="UP001219518">
    <property type="component" value="Unassembled WGS sequence"/>
</dbReference>
<reference evidence="2" key="1">
    <citation type="submission" date="2021-07" db="EMBL/GenBank/DDBJ databases">
        <authorList>
            <person name="Catto M.A."/>
            <person name="Jacobson A."/>
            <person name="Kennedy G."/>
            <person name="Labadie P."/>
            <person name="Hunt B.G."/>
            <person name="Srinivasan R."/>
        </authorList>
    </citation>
    <scope>NUCLEOTIDE SEQUENCE</scope>
    <source>
        <strain evidence="2">PL_HMW_Pooled</strain>
        <tissue evidence="2">Head</tissue>
    </source>
</reference>
<keyword evidence="2" id="KW-0436">Ligase</keyword>
<dbReference type="EMBL" id="JAHWGI010000295">
    <property type="protein sequence ID" value="KAK3912572.1"/>
    <property type="molecule type" value="Genomic_DNA"/>
</dbReference>
<keyword evidence="3" id="KW-1185">Reference proteome</keyword>
<feature type="region of interest" description="Disordered" evidence="1">
    <location>
        <begin position="1"/>
        <end position="25"/>
    </location>
</feature>
<comment type="caution">
    <text evidence="2">The sequence shown here is derived from an EMBL/GenBank/DDBJ whole genome shotgun (WGS) entry which is preliminary data.</text>
</comment>
<accession>A0AAE1H0L3</accession>
<evidence type="ECO:0000313" key="2">
    <source>
        <dbReference type="EMBL" id="KAK3912572.1"/>
    </source>
</evidence>
<dbReference type="GO" id="GO:0016874">
    <property type="term" value="F:ligase activity"/>
    <property type="evidence" value="ECO:0007669"/>
    <property type="project" value="UniProtKB-KW"/>
</dbReference>
<reference evidence="2" key="2">
    <citation type="journal article" date="2023" name="BMC Genomics">
        <title>Pest status, molecular evolution, and epigenetic factors derived from the genome assembly of Frankliniella fusca, a thysanopteran phytovirus vector.</title>
        <authorList>
            <person name="Catto M.A."/>
            <person name="Labadie P.E."/>
            <person name="Jacobson A.L."/>
            <person name="Kennedy G.G."/>
            <person name="Srinivasan R."/>
            <person name="Hunt B.G."/>
        </authorList>
    </citation>
    <scope>NUCLEOTIDE SEQUENCE</scope>
    <source>
        <strain evidence="2">PL_HMW_Pooled</strain>
    </source>
</reference>